<dbReference type="GO" id="GO:0031616">
    <property type="term" value="C:spindle pole centrosome"/>
    <property type="evidence" value="ECO:0000318"/>
    <property type="project" value="GO_Central"/>
</dbReference>
<dbReference type="Proteomes" id="UP000007110">
    <property type="component" value="Unassembled WGS sequence"/>
</dbReference>
<dbReference type="FunCoup" id="A0A7M7HLP5">
    <property type="interactions" value="1491"/>
</dbReference>
<evidence type="ECO:0000313" key="15">
    <source>
        <dbReference type="EnsemblMetazoa" id="XP_011664913"/>
    </source>
</evidence>
<dbReference type="GO" id="GO:0032259">
    <property type="term" value="P:methylation"/>
    <property type="evidence" value="ECO:0007669"/>
    <property type="project" value="UniProtKB-KW"/>
</dbReference>
<dbReference type="GO" id="GO:0051661">
    <property type="term" value="P:maintenance of centrosome location"/>
    <property type="evidence" value="ECO:0000318"/>
    <property type="project" value="GO_Central"/>
</dbReference>
<dbReference type="GO" id="GO:0005737">
    <property type="term" value="C:cytoplasm"/>
    <property type="evidence" value="ECO:0007669"/>
    <property type="project" value="UniProtKB-SubCell"/>
</dbReference>
<feature type="coiled-coil region" evidence="13">
    <location>
        <begin position="187"/>
        <end position="229"/>
    </location>
</feature>
<reference evidence="15" key="2">
    <citation type="submission" date="2021-01" db="UniProtKB">
        <authorList>
            <consortium name="EnsemblMetazoa"/>
        </authorList>
    </citation>
    <scope>IDENTIFICATION</scope>
</reference>
<dbReference type="GO" id="GO:0035198">
    <property type="term" value="F:miRNA binding"/>
    <property type="evidence" value="ECO:0000318"/>
    <property type="project" value="GO_Central"/>
</dbReference>
<protein>
    <recommendedName>
        <fullName evidence="12">28S rRNA (uridine-N(3))-methyltransferase</fullName>
    </recommendedName>
    <alternativeName>
        <fullName evidence="7">Centromere protein 32</fullName>
    </alternativeName>
    <alternativeName>
        <fullName evidence="9">Kinetochore-associated protein</fullName>
    </alternativeName>
    <alternativeName>
        <fullName evidence="8">SPOUT domain-containing methyltransferase 1</fullName>
    </alternativeName>
</protein>
<evidence type="ECO:0000256" key="7">
    <source>
        <dbReference type="ARBA" id="ARBA00075627"/>
    </source>
</evidence>
<evidence type="ECO:0000256" key="1">
    <source>
        <dbReference type="ARBA" id="ARBA00004496"/>
    </source>
</evidence>
<dbReference type="PANTHER" id="PTHR12150:SF13">
    <property type="entry name" value="METHYLTRANSFERASE C9ORF114-RELATED"/>
    <property type="match status" value="1"/>
</dbReference>
<name>A0A7M7HLP5_STRPU</name>
<dbReference type="FunFam" id="2.40.50.140:FF:000170">
    <property type="entry name" value="SPOUT domain containing methyltransferase 1"/>
    <property type="match status" value="1"/>
</dbReference>
<dbReference type="InterPro" id="IPR029028">
    <property type="entry name" value="Alpha/beta_knot_MTases"/>
</dbReference>
<evidence type="ECO:0000256" key="14">
    <source>
        <dbReference type="SAM" id="MobiDB-lite"/>
    </source>
</evidence>
<evidence type="ECO:0000256" key="8">
    <source>
        <dbReference type="ARBA" id="ARBA00078957"/>
    </source>
</evidence>
<dbReference type="GO" id="GO:0003700">
    <property type="term" value="F:DNA-binding transcription factor activity"/>
    <property type="evidence" value="ECO:0007669"/>
    <property type="project" value="InterPro"/>
</dbReference>
<comment type="similarity">
    <text evidence="2">Belongs to the class IV-like SAM-binding methyltransferase superfamily.</text>
</comment>
<dbReference type="GeneID" id="587907"/>
<sequence length="537" mass="60733">MARFLHESNLTSAIKVIKDYEKESDAKFAVTVQQNYCQQGEFGMPPHDVEEVLRHKVMFEELPLNGIPHVMLGLKKFTCQHGPKRKCDIKKSKMSQSEDSEAGKKSANSKKFGCTSVILMHSVWVFPEFKIPSDTLWHRRETSKKIKNQLEQKELMGEHRIYVNLPDPKAHSNHLSEQALEWKDWKKDVKERKKKKREEKLIQLAEQQMQEKEEMLSNEKEENELAENGRPWTLSIALPGSILDNAQSPELRTYLAGQIARALVIFNIDEIIIFDESGAAARENTDGVYSGIGKKGNANVQLARILQYLECPQYLRKSFFPKHNDLQYAGLLNPLDCPHHVRADEEIAYREGVVVDRPVAKGRGSHVNVGLYKEVEIDKKLQAQLRVTVKMNTKKGISPKHAPCKVVSPSAPRLEAGLYWGYSVRLASSLGAVFTGCPFSDNGYDLTIGTSERGTKADDVDLPHFKHALIIFGGVHGLELSLETDEELLVSDPAVLFDHYINVCPDQGSRTIRTEEAVLITMATLRPKILSAQDWNR</sequence>
<dbReference type="RefSeq" id="XP_011664913.2">
    <property type="nucleotide sequence ID" value="XM_011666611.2"/>
</dbReference>
<evidence type="ECO:0000256" key="11">
    <source>
        <dbReference type="ARBA" id="ARBA00093377"/>
    </source>
</evidence>
<dbReference type="AlphaFoldDB" id="A0A7M7HLP5"/>
<evidence type="ECO:0000256" key="4">
    <source>
        <dbReference type="ARBA" id="ARBA00022603"/>
    </source>
</evidence>
<evidence type="ECO:0000256" key="12">
    <source>
        <dbReference type="ARBA" id="ARBA00093639"/>
    </source>
</evidence>
<dbReference type="EnsemblMetazoa" id="XM_011666611">
    <property type="protein sequence ID" value="XP_011664913"/>
    <property type="gene ID" value="LOC587907"/>
</dbReference>
<accession>A0A7M7HLP5</accession>
<evidence type="ECO:0000256" key="2">
    <source>
        <dbReference type="ARBA" id="ARBA00009841"/>
    </source>
</evidence>
<reference evidence="16" key="1">
    <citation type="submission" date="2015-02" db="EMBL/GenBank/DDBJ databases">
        <title>Genome sequencing for Strongylocentrotus purpuratus.</title>
        <authorList>
            <person name="Murali S."/>
            <person name="Liu Y."/>
            <person name="Vee V."/>
            <person name="English A."/>
            <person name="Wang M."/>
            <person name="Skinner E."/>
            <person name="Han Y."/>
            <person name="Muzny D.M."/>
            <person name="Worley K.C."/>
            <person name="Gibbs R.A."/>
        </authorList>
    </citation>
    <scope>NUCLEOTIDE SEQUENCE</scope>
</reference>
<evidence type="ECO:0000256" key="5">
    <source>
        <dbReference type="ARBA" id="ARBA00022679"/>
    </source>
</evidence>
<evidence type="ECO:0000256" key="3">
    <source>
        <dbReference type="ARBA" id="ARBA00022490"/>
    </source>
</evidence>
<organism evidence="15 16">
    <name type="scientific">Strongylocentrotus purpuratus</name>
    <name type="common">Purple sea urchin</name>
    <dbReference type="NCBI Taxonomy" id="7668"/>
    <lineage>
        <taxon>Eukaryota</taxon>
        <taxon>Metazoa</taxon>
        <taxon>Echinodermata</taxon>
        <taxon>Eleutherozoa</taxon>
        <taxon>Echinozoa</taxon>
        <taxon>Echinoidea</taxon>
        <taxon>Euechinoidea</taxon>
        <taxon>Echinacea</taxon>
        <taxon>Camarodonta</taxon>
        <taxon>Echinidea</taxon>
        <taxon>Strongylocentrotidae</taxon>
        <taxon>Strongylocentrotus</taxon>
    </lineage>
</organism>
<dbReference type="Pfam" id="PF15299">
    <property type="entry name" value="ALS2CR8"/>
    <property type="match status" value="1"/>
</dbReference>
<dbReference type="Pfam" id="PF02598">
    <property type="entry name" value="Methyltrn_RNA_3"/>
    <property type="match status" value="1"/>
</dbReference>
<evidence type="ECO:0000256" key="13">
    <source>
        <dbReference type="SAM" id="Coils"/>
    </source>
</evidence>
<dbReference type="CDD" id="cd18086">
    <property type="entry name" value="HsC9orf114-like"/>
    <property type="match status" value="1"/>
</dbReference>
<dbReference type="Gene3D" id="3.40.1280.10">
    <property type="match status" value="1"/>
</dbReference>
<evidence type="ECO:0000256" key="10">
    <source>
        <dbReference type="ARBA" id="ARBA00093228"/>
    </source>
</evidence>
<evidence type="ECO:0000313" key="16">
    <source>
        <dbReference type="Proteomes" id="UP000007110"/>
    </source>
</evidence>
<dbReference type="GO" id="GO:0000776">
    <property type="term" value="C:kinetochore"/>
    <property type="evidence" value="ECO:0000318"/>
    <property type="project" value="GO_Central"/>
</dbReference>
<feature type="region of interest" description="Disordered" evidence="14">
    <location>
        <begin position="88"/>
        <end position="108"/>
    </location>
</feature>
<evidence type="ECO:0000256" key="9">
    <source>
        <dbReference type="ARBA" id="ARBA00079311"/>
    </source>
</evidence>
<dbReference type="GO" id="GO:0035196">
    <property type="term" value="P:miRNA processing"/>
    <property type="evidence" value="ECO:0000318"/>
    <property type="project" value="GO_Central"/>
</dbReference>
<dbReference type="GO" id="GO:0008168">
    <property type="term" value="F:methyltransferase activity"/>
    <property type="evidence" value="ECO:0007669"/>
    <property type="project" value="UniProtKB-KW"/>
</dbReference>
<keyword evidence="5" id="KW-0808">Transferase</keyword>
<dbReference type="GO" id="GO:0072686">
    <property type="term" value="C:mitotic spindle"/>
    <property type="evidence" value="ECO:0000318"/>
    <property type="project" value="GO_Central"/>
</dbReference>
<dbReference type="InParanoid" id="A0A7M7HLP5"/>
<keyword evidence="3" id="KW-0963">Cytoplasm</keyword>
<comment type="subunit">
    <text evidence="6">Interacts with INCA1.</text>
</comment>
<dbReference type="InterPro" id="IPR029026">
    <property type="entry name" value="tRNA_m1G_MTases_N"/>
</dbReference>
<comment type="function">
    <text evidence="11">S-adenosyl-L-methionine-dependent methyltransferase that specifically methylates the N3 position of a uridine in 28S rRNA. Required for association of the centrosomes with the poles of the bipolar mitotic spindle during metaphase. Also involved in chromosome alignment. May promote centrosome maturation probably by recruiting A-kinase anchor protein AKAP9 to centrosomes in early mitosis. Binds specifically to miRNA MIR145 hairpin, regulates MIR145 expression at a postranscriptional level.</text>
</comment>
<dbReference type="InterPro" id="IPR003750">
    <property type="entry name" value="Put_MeTrfase-C9orf114-like"/>
</dbReference>
<proteinExistence type="inferred from homology"/>
<dbReference type="KEGG" id="spu:587907"/>
<keyword evidence="13" id="KW-0175">Coiled coil</keyword>
<dbReference type="InterPro" id="IPR029309">
    <property type="entry name" value="CaRF"/>
</dbReference>
<evidence type="ECO:0000256" key="6">
    <source>
        <dbReference type="ARBA" id="ARBA00062137"/>
    </source>
</evidence>
<dbReference type="SUPFAM" id="SSF75217">
    <property type="entry name" value="alpha/beta knot"/>
    <property type="match status" value="1"/>
</dbReference>
<keyword evidence="16" id="KW-1185">Reference proteome</keyword>
<dbReference type="Gene3D" id="2.40.50.140">
    <property type="entry name" value="Nucleic acid-binding proteins"/>
    <property type="match status" value="1"/>
</dbReference>
<dbReference type="InterPro" id="IPR012340">
    <property type="entry name" value="NA-bd_OB-fold"/>
</dbReference>
<comment type="catalytic activity">
    <reaction evidence="10">
        <text>uridine in 28S rRNA + S-adenosyl-L-methionine = N(3)-methyluridine in 28S rRNA + S-adenosyl-L-homocysteine + H(+)</text>
        <dbReference type="Rhea" id="RHEA:83635"/>
        <dbReference type="Rhea" id="RHEA-COMP:20178"/>
        <dbReference type="Rhea" id="RHEA-COMP:20181"/>
        <dbReference type="ChEBI" id="CHEBI:15378"/>
        <dbReference type="ChEBI" id="CHEBI:57856"/>
        <dbReference type="ChEBI" id="CHEBI:59789"/>
        <dbReference type="ChEBI" id="CHEBI:65315"/>
        <dbReference type="ChEBI" id="CHEBI:74502"/>
    </reaction>
    <physiologicalReaction direction="left-to-right" evidence="10">
        <dbReference type="Rhea" id="RHEA:83636"/>
    </physiologicalReaction>
</comment>
<keyword evidence="4" id="KW-0489">Methyltransferase</keyword>
<dbReference type="SUPFAM" id="SSF50249">
    <property type="entry name" value="Nucleic acid-binding proteins"/>
    <property type="match status" value="1"/>
</dbReference>
<dbReference type="OMA" id="ISPKHAP"/>
<dbReference type="PANTHER" id="PTHR12150">
    <property type="entry name" value="CLASS IV SAM-BINDING METHYLTRANSFERASE-RELATED"/>
    <property type="match status" value="1"/>
</dbReference>
<comment type="subcellular location">
    <subcellularLocation>
        <location evidence="1">Cytoplasm</location>
    </subcellularLocation>
</comment>
<dbReference type="OrthoDB" id="361029at2759"/>